<dbReference type="HOGENOM" id="CLU_022337_0_0_1"/>
<dbReference type="InterPro" id="IPR007219">
    <property type="entry name" value="XnlR_reg_dom"/>
</dbReference>
<dbReference type="GO" id="GO:0006351">
    <property type="term" value="P:DNA-templated transcription"/>
    <property type="evidence" value="ECO:0007669"/>
    <property type="project" value="InterPro"/>
</dbReference>
<dbReference type="CDD" id="cd00067">
    <property type="entry name" value="GAL4"/>
    <property type="match status" value="1"/>
</dbReference>
<evidence type="ECO:0000256" key="3">
    <source>
        <dbReference type="ARBA" id="ARBA00023015"/>
    </source>
</evidence>
<dbReference type="InterPro" id="IPR001138">
    <property type="entry name" value="Zn2Cys6_DnaBD"/>
</dbReference>
<keyword evidence="8" id="KW-1185">Reference proteome</keyword>
<dbReference type="PROSITE" id="PS00463">
    <property type="entry name" value="ZN2_CY6_FUNGAL_1"/>
    <property type="match status" value="1"/>
</dbReference>
<organism evidence="7 8">
    <name type="scientific">Botryobasidium botryosum (strain FD-172 SS1)</name>
    <dbReference type="NCBI Taxonomy" id="930990"/>
    <lineage>
        <taxon>Eukaryota</taxon>
        <taxon>Fungi</taxon>
        <taxon>Dikarya</taxon>
        <taxon>Basidiomycota</taxon>
        <taxon>Agaricomycotina</taxon>
        <taxon>Agaricomycetes</taxon>
        <taxon>Cantharellales</taxon>
        <taxon>Botryobasidiaceae</taxon>
        <taxon>Botryobasidium</taxon>
    </lineage>
</organism>
<dbReference type="GO" id="GO:0003677">
    <property type="term" value="F:DNA binding"/>
    <property type="evidence" value="ECO:0007669"/>
    <property type="project" value="InterPro"/>
</dbReference>
<dbReference type="Gene3D" id="4.10.240.10">
    <property type="entry name" value="Zn(2)-C6 fungal-type DNA-binding domain"/>
    <property type="match status" value="1"/>
</dbReference>
<dbReference type="InterPro" id="IPR036864">
    <property type="entry name" value="Zn2-C6_fun-type_DNA-bd_sf"/>
</dbReference>
<dbReference type="InParanoid" id="A0A067N1K9"/>
<dbReference type="SMART" id="SM00066">
    <property type="entry name" value="GAL4"/>
    <property type="match status" value="1"/>
</dbReference>
<protein>
    <recommendedName>
        <fullName evidence="6">Zn(2)-C6 fungal-type domain-containing protein</fullName>
    </recommendedName>
</protein>
<dbReference type="Proteomes" id="UP000027195">
    <property type="component" value="Unassembled WGS sequence"/>
</dbReference>
<keyword evidence="5" id="KW-0539">Nucleus</keyword>
<dbReference type="OrthoDB" id="39175at2759"/>
<dbReference type="Pfam" id="PF04082">
    <property type="entry name" value="Fungal_trans"/>
    <property type="match status" value="1"/>
</dbReference>
<dbReference type="InterPro" id="IPR050815">
    <property type="entry name" value="TF_fung"/>
</dbReference>
<evidence type="ECO:0000256" key="4">
    <source>
        <dbReference type="ARBA" id="ARBA00023163"/>
    </source>
</evidence>
<keyword evidence="4" id="KW-0804">Transcription</keyword>
<evidence type="ECO:0000256" key="5">
    <source>
        <dbReference type="ARBA" id="ARBA00023242"/>
    </source>
</evidence>
<dbReference type="PANTHER" id="PTHR47338:SF29">
    <property type="entry name" value="ZN(2)-C6 FUNGAL-TYPE DOMAIN-CONTAINING PROTEIN"/>
    <property type="match status" value="1"/>
</dbReference>
<evidence type="ECO:0000313" key="7">
    <source>
        <dbReference type="EMBL" id="KDQ21868.1"/>
    </source>
</evidence>
<dbReference type="GO" id="GO:0008270">
    <property type="term" value="F:zinc ion binding"/>
    <property type="evidence" value="ECO:0007669"/>
    <property type="project" value="InterPro"/>
</dbReference>
<dbReference type="AlphaFoldDB" id="A0A067N1K9"/>
<evidence type="ECO:0000256" key="1">
    <source>
        <dbReference type="ARBA" id="ARBA00004123"/>
    </source>
</evidence>
<sequence>MEGTLEIALVGNEPSPSKPKRIKKGTACTACREKKRRCDARKPTCTSCIDDGEPECIYTVMKLKPRTVILQQRISRLEAQVDSLQASINLSAALGFMLPSQSAMQALQNEVSQSVGFGLQREYSSQVQLHLHGKIGPMLGSWWATGQHPPSGLITIITRSFAQREHHHTHDLLPLEFYASLQDPDPETGPHFALRNVIFLMGCAYDPGPLNVLEPVFLRRARYYLDESLARADRLSDYVEAYTLLGTYYLFKGRYVQGVGNGAATIMIAVACGLHGLSPPSWCTSRTPSLLPPPCSRTEIQRRIRIWWMIFTMNRIANAAAEIPGDFSDENIETLWELPPESDDLAEIQLSTVSSLCADGSKSTFVYNDTANVLRSKCAALLERARNIGAIAAQMTSDQTTYWQTFRATNKAIELVTRSLPSAYEEPRFEPDARHIAARASGKINHFSIIPHHFVCGAMVFLHYKRARAGNLASRDACLKAAWRMMPIVRQILVQKMGSSVFSYCAFLWMRVFQEFAHEYERLHALGDQKSAKVILPELKVLALALKEQATSFFLASALLADLRTQFPSLHKEHGII</sequence>
<dbReference type="SUPFAM" id="SSF57701">
    <property type="entry name" value="Zn2/Cys6 DNA-binding domain"/>
    <property type="match status" value="1"/>
</dbReference>
<name>A0A067N1K9_BOTB1</name>
<dbReference type="GO" id="GO:0000981">
    <property type="term" value="F:DNA-binding transcription factor activity, RNA polymerase II-specific"/>
    <property type="evidence" value="ECO:0007669"/>
    <property type="project" value="InterPro"/>
</dbReference>
<evidence type="ECO:0000256" key="2">
    <source>
        <dbReference type="ARBA" id="ARBA00022723"/>
    </source>
</evidence>
<dbReference type="GO" id="GO:0005634">
    <property type="term" value="C:nucleus"/>
    <property type="evidence" value="ECO:0007669"/>
    <property type="project" value="UniProtKB-SubCell"/>
</dbReference>
<evidence type="ECO:0000259" key="6">
    <source>
        <dbReference type="PROSITE" id="PS50048"/>
    </source>
</evidence>
<keyword evidence="2" id="KW-0479">Metal-binding</keyword>
<dbReference type="PANTHER" id="PTHR47338">
    <property type="entry name" value="ZN(II)2CYS6 TRANSCRIPTION FACTOR (EUROFUNG)-RELATED"/>
    <property type="match status" value="1"/>
</dbReference>
<reference evidence="8" key="1">
    <citation type="journal article" date="2014" name="Proc. Natl. Acad. Sci. U.S.A.">
        <title>Extensive sampling of basidiomycete genomes demonstrates inadequacy of the white-rot/brown-rot paradigm for wood decay fungi.</title>
        <authorList>
            <person name="Riley R."/>
            <person name="Salamov A.A."/>
            <person name="Brown D.W."/>
            <person name="Nagy L.G."/>
            <person name="Floudas D."/>
            <person name="Held B.W."/>
            <person name="Levasseur A."/>
            <person name="Lombard V."/>
            <person name="Morin E."/>
            <person name="Otillar R."/>
            <person name="Lindquist E.A."/>
            <person name="Sun H."/>
            <person name="LaButti K.M."/>
            <person name="Schmutz J."/>
            <person name="Jabbour D."/>
            <person name="Luo H."/>
            <person name="Baker S.E."/>
            <person name="Pisabarro A.G."/>
            <person name="Walton J.D."/>
            <person name="Blanchette R.A."/>
            <person name="Henrissat B."/>
            <person name="Martin F."/>
            <person name="Cullen D."/>
            <person name="Hibbett D.S."/>
            <person name="Grigoriev I.V."/>
        </authorList>
    </citation>
    <scope>NUCLEOTIDE SEQUENCE [LARGE SCALE GENOMIC DNA]</scope>
    <source>
        <strain evidence="8">FD-172 SS1</strain>
    </source>
</reference>
<feature type="domain" description="Zn(2)-C6 fungal-type" evidence="6">
    <location>
        <begin position="27"/>
        <end position="58"/>
    </location>
</feature>
<accession>A0A067N1K9</accession>
<dbReference type="Pfam" id="PF00172">
    <property type="entry name" value="Zn_clus"/>
    <property type="match status" value="1"/>
</dbReference>
<dbReference type="PROSITE" id="PS50048">
    <property type="entry name" value="ZN2_CY6_FUNGAL_2"/>
    <property type="match status" value="1"/>
</dbReference>
<keyword evidence="3" id="KW-0805">Transcription regulation</keyword>
<comment type="subcellular location">
    <subcellularLocation>
        <location evidence="1">Nucleus</location>
    </subcellularLocation>
</comment>
<dbReference type="STRING" id="930990.A0A067N1K9"/>
<dbReference type="CDD" id="cd12148">
    <property type="entry name" value="fungal_TF_MHR"/>
    <property type="match status" value="1"/>
</dbReference>
<dbReference type="EMBL" id="KL198016">
    <property type="protein sequence ID" value="KDQ21868.1"/>
    <property type="molecule type" value="Genomic_DNA"/>
</dbReference>
<gene>
    <name evidence="7" type="ORF">BOTBODRAFT_26275</name>
</gene>
<evidence type="ECO:0000313" key="8">
    <source>
        <dbReference type="Proteomes" id="UP000027195"/>
    </source>
</evidence>
<proteinExistence type="predicted"/>